<dbReference type="Proteomes" id="UP000694843">
    <property type="component" value="Unplaced"/>
</dbReference>
<evidence type="ECO:0000259" key="13">
    <source>
        <dbReference type="PROSITE" id="PS50011"/>
    </source>
</evidence>
<feature type="transmembrane region" description="Helical" evidence="12">
    <location>
        <begin position="62"/>
        <end position="83"/>
    </location>
</feature>
<evidence type="ECO:0000256" key="1">
    <source>
        <dbReference type="ARBA" id="ARBA00004251"/>
    </source>
</evidence>
<dbReference type="Gene3D" id="2.60.120.1190">
    <property type="match status" value="1"/>
</dbReference>
<dbReference type="GO" id="GO:0043235">
    <property type="term" value="C:receptor complex"/>
    <property type="evidence" value="ECO:0007669"/>
    <property type="project" value="TreeGrafter"/>
</dbReference>
<dbReference type="PROSITE" id="PS00109">
    <property type="entry name" value="PROTEIN_KINASE_TYR"/>
    <property type="match status" value="1"/>
</dbReference>
<dbReference type="SUPFAM" id="SSF56112">
    <property type="entry name" value="Protein kinase-like (PK-like)"/>
    <property type="match status" value="1"/>
</dbReference>
<protein>
    <submittedName>
        <fullName evidence="16">Discoidin domain-containing receptor tyrosine kinase B</fullName>
    </submittedName>
</protein>
<keyword evidence="6" id="KW-0067">ATP-binding</keyword>
<feature type="transmembrane region" description="Helical" evidence="12">
    <location>
        <begin position="422"/>
        <end position="446"/>
    </location>
</feature>
<keyword evidence="11" id="KW-0325">Glycoprotein</keyword>
<dbReference type="Pfam" id="PF07714">
    <property type="entry name" value="PK_Tyr_Ser-Thr"/>
    <property type="match status" value="1"/>
</dbReference>
<dbReference type="Pfam" id="PF00754">
    <property type="entry name" value="F5_F8_type_C"/>
    <property type="match status" value="1"/>
</dbReference>
<keyword evidence="7 12" id="KW-1133">Transmembrane helix</keyword>
<dbReference type="PANTHER" id="PTHR24416">
    <property type="entry name" value="TYROSINE-PROTEIN KINASE RECEPTOR"/>
    <property type="match status" value="1"/>
</dbReference>
<dbReference type="GO" id="GO:0038062">
    <property type="term" value="F:protein tyrosine kinase collagen receptor activity"/>
    <property type="evidence" value="ECO:0007669"/>
    <property type="project" value="TreeGrafter"/>
</dbReference>
<evidence type="ECO:0000256" key="3">
    <source>
        <dbReference type="ARBA" id="ARBA00022692"/>
    </source>
</evidence>
<dbReference type="SUPFAM" id="SSF49785">
    <property type="entry name" value="Galactose-binding domain-like"/>
    <property type="match status" value="1"/>
</dbReference>
<dbReference type="GO" id="GO:0010976">
    <property type="term" value="P:positive regulation of neuron projection development"/>
    <property type="evidence" value="ECO:0007669"/>
    <property type="project" value="TreeGrafter"/>
</dbReference>
<name>A0A8B7PB82_HYAAZ</name>
<keyword evidence="8 12" id="KW-0472">Membrane</keyword>
<evidence type="ECO:0000256" key="9">
    <source>
        <dbReference type="ARBA" id="ARBA00023157"/>
    </source>
</evidence>
<dbReference type="PRINTS" id="PR00109">
    <property type="entry name" value="TYRKINASE"/>
</dbReference>
<dbReference type="GO" id="GO:0005518">
    <property type="term" value="F:collagen binding"/>
    <property type="evidence" value="ECO:0007669"/>
    <property type="project" value="TreeGrafter"/>
</dbReference>
<gene>
    <name evidence="16" type="primary">LOC108678522</name>
</gene>
<dbReference type="InterPro" id="IPR050122">
    <property type="entry name" value="RTK"/>
</dbReference>
<evidence type="ECO:0000259" key="14">
    <source>
        <dbReference type="PROSITE" id="PS50022"/>
    </source>
</evidence>
<dbReference type="InterPro" id="IPR001245">
    <property type="entry name" value="Ser-Thr/Tyr_kinase_cat_dom"/>
</dbReference>
<keyword evidence="4" id="KW-0732">Signal</keyword>
<reference evidence="16" key="1">
    <citation type="submission" date="2025-08" db="UniProtKB">
        <authorList>
            <consortium name="RefSeq"/>
        </authorList>
    </citation>
    <scope>IDENTIFICATION</scope>
    <source>
        <tissue evidence="16">Whole organism</tissue>
    </source>
</reference>
<sequence>MHEIPSRHPSIQDGDSCLEVLSHSCLPEPRRPIPGNSREIMGIQNLHSWTNFSKKDRWQPPLHVMLICLLLFVMCQSVTAINLKRCDSALGMADKSIPDHHITASSFYDAAVNAFYARAHIEVGGGAWCPRAMIYDEGLEYLEVNLVKVHVVTKVEVQGRFGNGQGREYAEKYKLQYYRPGMDHWVTYKDGRDGLLSYSMEDGEMRGSDDSLRDLTYDGARRGDRLTGGLGQLTDGETGHTNFRVDLGGRDKGYEWVGWKNDSRPDVEFIEINFEFDQLRNFSAIHIYTSNLLSKQVQIFSRADVYVSTDNETYERVEEFVPEADRIFENARPVTVKLNRVVAQRIKLELYFAHKWILISEVTFDSVPCRCELTPAPAFETIAPQDMAPSDHPNFQEKASIIEQPEPPTESPKKPNYQNSKLLIGCIATLGVIFGTVPVFLVIMYYRNKDLKKGAKAQQCGDSAAERKIVLEVSEGPITLSNGSIVSDFAHNKSRYYGDLEISDETAAMYQEPYKGPMNGQGFYSIGRGTIAYEEPLDMGPDTEDSLDYAVPDVTLTSSRGRDLCRFSPVPQYPFMNAIMNIPPPPIPPPPEEPSHAPPPTDVQGVIGSAYCALPESNVHKEDPAVVELFSRQIKLLHVIGESNFGYAQLCELEPSKSASRQQLNYTNGIHVMKKLKPKSCDITKDKFMKEIQILSQLHDDNIARLAGVIAESEGPVMVIQFSEYGDLYQFLRRHVTSDIDILPPDVDLDEVKHLSRGALLHMAAQVAAGMKYLESKSIVHRDLAARNCLVDPGLAIKISDVALCRSIYADDYCSIEGRSLLPVRWMAPESLIHSLYTVKTDVWSFGVTLWEIFTMCRQRPLEELNDRAAVERICQTCHVDGQPTLLPQPSVYGREMYQMLTSCWGAVDRLRPPFWEIHMFLKRKNMGYSVDYFD</sequence>
<dbReference type="Pfam" id="PF21114">
    <property type="entry name" value="DDR1-2_DS-like"/>
    <property type="match status" value="1"/>
</dbReference>
<dbReference type="PROSITE" id="PS50022">
    <property type="entry name" value="FA58C_3"/>
    <property type="match status" value="1"/>
</dbReference>
<dbReference type="InterPro" id="IPR008266">
    <property type="entry name" value="Tyr_kinase_AS"/>
</dbReference>
<dbReference type="InterPro" id="IPR011009">
    <property type="entry name" value="Kinase-like_dom_sf"/>
</dbReference>
<evidence type="ECO:0000256" key="4">
    <source>
        <dbReference type="ARBA" id="ARBA00022729"/>
    </source>
</evidence>
<dbReference type="SMART" id="SM00219">
    <property type="entry name" value="TyrKc"/>
    <property type="match status" value="1"/>
</dbReference>
<evidence type="ECO:0000256" key="11">
    <source>
        <dbReference type="ARBA" id="ARBA00023180"/>
    </source>
</evidence>
<dbReference type="Gene3D" id="3.30.200.20">
    <property type="entry name" value="Phosphorylase Kinase, domain 1"/>
    <property type="match status" value="1"/>
</dbReference>
<dbReference type="KEGG" id="hazt:108678522"/>
<dbReference type="InterPro" id="IPR020635">
    <property type="entry name" value="Tyr_kinase_cat_dom"/>
</dbReference>
<dbReference type="AlphaFoldDB" id="A0A8B7PB82"/>
<comment type="subcellular location">
    <subcellularLocation>
        <location evidence="1">Cell membrane</location>
        <topology evidence="1">Single-pass type I membrane protein</topology>
    </subcellularLocation>
</comment>
<keyword evidence="3 12" id="KW-0812">Transmembrane</keyword>
<keyword evidence="16" id="KW-0418">Kinase</keyword>
<keyword evidence="5" id="KW-0547">Nucleotide-binding</keyword>
<keyword evidence="16" id="KW-0808">Transferase</keyword>
<keyword evidence="15" id="KW-1185">Reference proteome</keyword>
<dbReference type="InterPro" id="IPR048525">
    <property type="entry name" value="DDR1-2_DS-like"/>
</dbReference>
<dbReference type="InterPro" id="IPR008979">
    <property type="entry name" value="Galactose-bd-like_sf"/>
</dbReference>
<evidence type="ECO:0000256" key="6">
    <source>
        <dbReference type="ARBA" id="ARBA00022840"/>
    </source>
</evidence>
<keyword evidence="10 16" id="KW-0675">Receptor</keyword>
<dbReference type="GO" id="GO:0005886">
    <property type="term" value="C:plasma membrane"/>
    <property type="evidence" value="ECO:0007669"/>
    <property type="project" value="UniProtKB-SubCell"/>
</dbReference>
<keyword evidence="9" id="KW-1015">Disulfide bond</keyword>
<dbReference type="InterPro" id="IPR000719">
    <property type="entry name" value="Prot_kinase_dom"/>
</dbReference>
<evidence type="ECO:0000256" key="12">
    <source>
        <dbReference type="SAM" id="Phobius"/>
    </source>
</evidence>
<dbReference type="GeneID" id="108678522"/>
<dbReference type="PROSITE" id="PS01285">
    <property type="entry name" value="FA58C_1"/>
    <property type="match status" value="1"/>
</dbReference>
<evidence type="ECO:0000256" key="8">
    <source>
        <dbReference type="ARBA" id="ARBA00023136"/>
    </source>
</evidence>
<evidence type="ECO:0000256" key="2">
    <source>
        <dbReference type="ARBA" id="ARBA00022475"/>
    </source>
</evidence>
<dbReference type="OrthoDB" id="6071166at2759"/>
<evidence type="ECO:0000256" key="10">
    <source>
        <dbReference type="ARBA" id="ARBA00023170"/>
    </source>
</evidence>
<proteinExistence type="predicted"/>
<evidence type="ECO:0000313" key="16">
    <source>
        <dbReference type="RefSeq" id="XP_018022461.2"/>
    </source>
</evidence>
<organism evidence="15 16">
    <name type="scientific">Hyalella azteca</name>
    <name type="common">Amphipod</name>
    <dbReference type="NCBI Taxonomy" id="294128"/>
    <lineage>
        <taxon>Eukaryota</taxon>
        <taxon>Metazoa</taxon>
        <taxon>Ecdysozoa</taxon>
        <taxon>Arthropoda</taxon>
        <taxon>Crustacea</taxon>
        <taxon>Multicrustacea</taxon>
        <taxon>Malacostraca</taxon>
        <taxon>Eumalacostraca</taxon>
        <taxon>Peracarida</taxon>
        <taxon>Amphipoda</taxon>
        <taxon>Senticaudata</taxon>
        <taxon>Talitrida</taxon>
        <taxon>Talitroidea</taxon>
        <taxon>Hyalellidae</taxon>
        <taxon>Hyalella</taxon>
    </lineage>
</organism>
<dbReference type="PROSITE" id="PS50011">
    <property type="entry name" value="PROTEIN_KINASE_DOM"/>
    <property type="match status" value="1"/>
</dbReference>
<dbReference type="PANTHER" id="PTHR24416:SF580">
    <property type="entry name" value="DISCOIDIN DOMAIN RECEPTOR, ISOFORM F"/>
    <property type="match status" value="1"/>
</dbReference>
<dbReference type="GO" id="GO:0051897">
    <property type="term" value="P:positive regulation of phosphatidylinositol 3-kinase/protein kinase B signal transduction"/>
    <property type="evidence" value="ECO:0007669"/>
    <property type="project" value="TreeGrafter"/>
</dbReference>
<dbReference type="Gene3D" id="1.10.510.10">
    <property type="entry name" value="Transferase(Phosphotransferase) domain 1"/>
    <property type="match status" value="1"/>
</dbReference>
<accession>A0A8B7PB82</accession>
<evidence type="ECO:0000313" key="15">
    <source>
        <dbReference type="Proteomes" id="UP000694843"/>
    </source>
</evidence>
<keyword evidence="2" id="KW-1003">Cell membrane</keyword>
<dbReference type="RefSeq" id="XP_018022461.2">
    <property type="nucleotide sequence ID" value="XM_018166972.2"/>
</dbReference>
<dbReference type="InterPro" id="IPR000421">
    <property type="entry name" value="FA58C"/>
</dbReference>
<evidence type="ECO:0000256" key="5">
    <source>
        <dbReference type="ARBA" id="ARBA00022741"/>
    </source>
</evidence>
<dbReference type="GO" id="GO:0005524">
    <property type="term" value="F:ATP binding"/>
    <property type="evidence" value="ECO:0007669"/>
    <property type="project" value="UniProtKB-KW"/>
</dbReference>
<feature type="domain" description="F5/8 type C" evidence="14">
    <location>
        <begin position="86"/>
        <end position="190"/>
    </location>
</feature>
<feature type="domain" description="Protein kinase" evidence="13">
    <location>
        <begin position="634"/>
        <end position="922"/>
    </location>
</feature>
<evidence type="ECO:0000256" key="7">
    <source>
        <dbReference type="ARBA" id="ARBA00022989"/>
    </source>
</evidence>